<feature type="transmembrane region" description="Helical" evidence="1">
    <location>
        <begin position="53"/>
        <end position="71"/>
    </location>
</feature>
<dbReference type="EMBL" id="DYWT01000292">
    <property type="protein sequence ID" value="HJF33976.1"/>
    <property type="molecule type" value="Genomic_DNA"/>
</dbReference>
<reference evidence="2" key="1">
    <citation type="journal article" date="2021" name="PeerJ">
        <title>Extensive microbial diversity within the chicken gut microbiome revealed by metagenomics and culture.</title>
        <authorList>
            <person name="Gilroy R."/>
            <person name="Ravi A."/>
            <person name="Getino M."/>
            <person name="Pursley I."/>
            <person name="Horton D.L."/>
            <person name="Alikhan N.F."/>
            <person name="Baker D."/>
            <person name="Gharbi K."/>
            <person name="Hall N."/>
            <person name="Watson M."/>
            <person name="Adriaenssens E.M."/>
            <person name="Foster-Nyarko E."/>
            <person name="Jarju S."/>
            <person name="Secka A."/>
            <person name="Antonio M."/>
            <person name="Oren A."/>
            <person name="Chaudhuri R.R."/>
            <person name="La Ragione R."/>
            <person name="Hildebrand F."/>
            <person name="Pallen M.J."/>
        </authorList>
    </citation>
    <scope>NUCLEOTIDE SEQUENCE</scope>
    <source>
        <strain evidence="2">CHK171-7178</strain>
    </source>
</reference>
<proteinExistence type="predicted"/>
<keyword evidence="1" id="KW-0812">Transmembrane</keyword>
<dbReference type="Proteomes" id="UP000698173">
    <property type="component" value="Unassembled WGS sequence"/>
</dbReference>
<accession>A0A921G595</accession>
<gene>
    <name evidence="2" type="ORF">K8V56_19615</name>
</gene>
<evidence type="ECO:0000313" key="3">
    <source>
        <dbReference type="Proteomes" id="UP000698173"/>
    </source>
</evidence>
<protein>
    <submittedName>
        <fullName evidence="2">Uncharacterized protein</fullName>
    </submittedName>
</protein>
<organism evidence="2 3">
    <name type="scientific">Sporosarcina psychrophila</name>
    <name type="common">Bacillus psychrophilus</name>
    <dbReference type="NCBI Taxonomy" id="1476"/>
    <lineage>
        <taxon>Bacteria</taxon>
        <taxon>Bacillati</taxon>
        <taxon>Bacillota</taxon>
        <taxon>Bacilli</taxon>
        <taxon>Bacillales</taxon>
        <taxon>Caryophanaceae</taxon>
        <taxon>Sporosarcina</taxon>
    </lineage>
</organism>
<comment type="caution">
    <text evidence="2">The sequence shown here is derived from an EMBL/GenBank/DDBJ whole genome shotgun (WGS) entry which is preliminary data.</text>
</comment>
<dbReference type="AlphaFoldDB" id="A0A921G595"/>
<reference evidence="2" key="2">
    <citation type="submission" date="2021-09" db="EMBL/GenBank/DDBJ databases">
        <authorList>
            <person name="Gilroy R."/>
        </authorList>
    </citation>
    <scope>NUCLEOTIDE SEQUENCE</scope>
    <source>
        <strain evidence="2">CHK171-7178</strain>
    </source>
</reference>
<sequence>MIDMEMTSKKIIEVLFNLIIVILFAHPFFLILYTQLSGIDLQNLIAMNPYWNIMFIKSFISPFIGFYVLQLKEKLIKDRKVETIILQLIVLAIGLFIMENATFSVSIFILSFYLFYHWKIKISDLFQYFKKKDFSFKNYLISIGLLLMAVTIRIMIKFVSNI</sequence>
<keyword evidence="1" id="KW-1133">Transmembrane helix</keyword>
<keyword evidence="1" id="KW-0472">Membrane</keyword>
<feature type="transmembrane region" description="Helical" evidence="1">
    <location>
        <begin position="83"/>
        <end position="116"/>
    </location>
</feature>
<name>A0A921G595_SPOPS</name>
<feature type="transmembrane region" description="Helical" evidence="1">
    <location>
        <begin position="136"/>
        <end position="156"/>
    </location>
</feature>
<evidence type="ECO:0000256" key="1">
    <source>
        <dbReference type="SAM" id="Phobius"/>
    </source>
</evidence>
<feature type="transmembrane region" description="Helical" evidence="1">
    <location>
        <begin position="12"/>
        <end position="33"/>
    </location>
</feature>
<evidence type="ECO:0000313" key="2">
    <source>
        <dbReference type="EMBL" id="HJF33976.1"/>
    </source>
</evidence>